<gene>
    <name evidence="1" type="ORF">IE077_000124</name>
</gene>
<sequence>MAHNLDELEVGYAEQLKDSKEFWEEVQETSFTIAHNFVEWVVALLSGPLKEIARDLNDILFPPPFHETPTYMDYDTELSRSRKSLFNQEDYNQKNYTAEDDNAEWKFKKPMPIESNVQFPCAVRQNSRNFKAWEKETNWNAIPQHDILDIGLDTQCYAYKSHALLTIHTVENVSKIIESSITYGDFHLKGPGFCLENIRIPIRKGGDQIISVRFVAHDYKNNFENSTRDAAGLIEYRVDLPLSLVRERVHKKWMILSVGGELYRACQQRGIMPEASYLMQSDDKNIRVKEPRMNFSLWKCMQGVMEMKRASPRGSSHNIQRIYVGYFDDPIDIAVAKLVNEQPRILTKKLIEKDRRSGQYSIDGTRCDLTLNDEGNVIVFEGGARQPLMDYLNESTANISWDPVQPICAIDQVNPNLLPILKSSPSQWEDNLDRAKSMELACHRAAIREQIAIELLKSSDRIPPTAIYDQHLSPVNLSVSPHSPPTFVTYTWGPGYANPQLVQIDEYGRTACEPFQLNSAYSSINSQYYPYAQSQQMPLDNRDTGREIRDAAYETQPSPYDNSMQYMLSCESGAVGASVPNAMYDRRNAAYDQSNAMYDRPNAAYDQSNAMYDQPVWYESYHDFAAKYNEDFRRKTSEGDVVHNECYPTPLQN</sequence>
<dbReference type="Proteomes" id="UP000823046">
    <property type="component" value="Unassembled WGS sequence"/>
</dbReference>
<comment type="caution">
    <text evidence="1">The sequence shown here is derived from an EMBL/GenBank/DDBJ whole genome shotgun (WGS) entry which is preliminary data.</text>
</comment>
<protein>
    <submittedName>
        <fullName evidence="1">Uncharacterized protein</fullName>
    </submittedName>
</protein>
<evidence type="ECO:0000313" key="2">
    <source>
        <dbReference type="Proteomes" id="UP000823046"/>
    </source>
</evidence>
<proteinExistence type="predicted"/>
<name>A0ABQ7J5P4_9APIC</name>
<organism evidence="1 2">
    <name type="scientific">Cardiosporidium cionae</name>
    <dbReference type="NCBI Taxonomy" id="476202"/>
    <lineage>
        <taxon>Eukaryota</taxon>
        <taxon>Sar</taxon>
        <taxon>Alveolata</taxon>
        <taxon>Apicomplexa</taxon>
        <taxon>Aconoidasida</taxon>
        <taxon>Nephromycida</taxon>
        <taxon>Cardiosporidium</taxon>
    </lineage>
</organism>
<dbReference type="EMBL" id="JADAQX010000846">
    <property type="protein sequence ID" value="KAF8819273.1"/>
    <property type="molecule type" value="Genomic_DNA"/>
</dbReference>
<accession>A0ABQ7J5P4</accession>
<reference evidence="1 2" key="1">
    <citation type="journal article" date="2020" name="bioRxiv">
        <title>Metabolic contributions of an alphaproteobacterial endosymbiont in the apicomplexan Cardiosporidium cionae.</title>
        <authorList>
            <person name="Hunter E.S."/>
            <person name="Paight C.J."/>
            <person name="Lane C.E."/>
        </authorList>
    </citation>
    <scope>NUCLEOTIDE SEQUENCE [LARGE SCALE GENOMIC DNA]</scope>
    <source>
        <strain evidence="1">ESH_2018</strain>
    </source>
</reference>
<evidence type="ECO:0000313" key="1">
    <source>
        <dbReference type="EMBL" id="KAF8819273.1"/>
    </source>
</evidence>
<keyword evidence="2" id="KW-1185">Reference proteome</keyword>